<proteinExistence type="inferred from homology"/>
<keyword evidence="5 7" id="KW-0697">Rotamase</keyword>
<evidence type="ECO:0000256" key="5">
    <source>
        <dbReference type="ARBA" id="ARBA00023110"/>
    </source>
</evidence>
<evidence type="ECO:0000256" key="4">
    <source>
        <dbReference type="ARBA" id="ARBA00022490"/>
    </source>
</evidence>
<dbReference type="HOGENOM" id="CLU_030733_3_1_1"/>
<dbReference type="PANTHER" id="PTHR10012">
    <property type="entry name" value="SERINE/THREONINE-PROTEIN PHOSPHATASE 2A REGULATORY SUBUNIT B"/>
    <property type="match status" value="1"/>
</dbReference>
<dbReference type="SMR" id="A0A015MR34"/>
<dbReference type="PANTHER" id="PTHR10012:SF0">
    <property type="entry name" value="SERINE_THREONINE-PROTEIN PHOSPHATASE 2A ACTIVATOR"/>
    <property type="match status" value="1"/>
</dbReference>
<dbReference type="GO" id="GO:0005634">
    <property type="term" value="C:nucleus"/>
    <property type="evidence" value="ECO:0007669"/>
    <property type="project" value="TreeGrafter"/>
</dbReference>
<keyword evidence="6 7" id="KW-0413">Isomerase</keyword>
<dbReference type="CDD" id="cd04087">
    <property type="entry name" value="PTPA"/>
    <property type="match status" value="1"/>
</dbReference>
<dbReference type="FunFam" id="1.20.120.1150:FF:000002">
    <property type="entry name" value="Serine/threonine-protein phosphatase 2A activator"/>
    <property type="match status" value="1"/>
</dbReference>
<dbReference type="PIRSF" id="PIRSF016325">
    <property type="entry name" value="Phstyr_phstse_ac"/>
    <property type="match status" value="1"/>
</dbReference>
<dbReference type="GO" id="GO:0008160">
    <property type="term" value="F:protein tyrosine phosphatase activator activity"/>
    <property type="evidence" value="ECO:0007669"/>
    <property type="project" value="TreeGrafter"/>
</dbReference>
<evidence type="ECO:0000313" key="9">
    <source>
        <dbReference type="Proteomes" id="UP000022910"/>
    </source>
</evidence>
<dbReference type="GO" id="GO:0000159">
    <property type="term" value="C:protein phosphatase type 2A complex"/>
    <property type="evidence" value="ECO:0007669"/>
    <property type="project" value="TreeGrafter"/>
</dbReference>
<comment type="catalytic activity">
    <reaction evidence="1 7">
        <text>[protein]-peptidylproline (omega=180) = [protein]-peptidylproline (omega=0)</text>
        <dbReference type="Rhea" id="RHEA:16237"/>
        <dbReference type="Rhea" id="RHEA-COMP:10747"/>
        <dbReference type="Rhea" id="RHEA-COMP:10748"/>
        <dbReference type="ChEBI" id="CHEBI:83833"/>
        <dbReference type="ChEBI" id="CHEBI:83834"/>
        <dbReference type="EC" id="5.2.1.8"/>
    </reaction>
</comment>
<evidence type="ECO:0000256" key="1">
    <source>
        <dbReference type="ARBA" id="ARBA00000971"/>
    </source>
</evidence>
<sequence length="318" mass="36637">MADNNTLNITNSLEYECVEPIKKINDQADVNEWVNTEAFRRLMKFIELSNESVINRKISDPCLVSEFVQRIINMLDTMLSWIDEIPPLPTPQRFGNKAFRTWIARLEENSVKLHQDMLPEHLHGTIVELVAYFNGGFGNSTRIDYGSGHELSFVAWLCCLSLIGVIKQEDYTAVILKIFTKYLDLVRRLQRVYMLEPAGSHGVWGLDDHQFLSYYWGSAQLKDHPNLKPKSILSEDFVNMYAGEYIYFGCIKYIHEVKKGPFHEHSPLLHDISEVQYWAKVNSGLLKMYIADVLKKFPIVQHFLFGSLLPFKAANQGG</sequence>
<dbReference type="InterPro" id="IPR043170">
    <property type="entry name" value="PTPA_C_lid"/>
</dbReference>
<dbReference type="STRING" id="1432141.A0A015MR34"/>
<dbReference type="Proteomes" id="UP000022910">
    <property type="component" value="Unassembled WGS sequence"/>
</dbReference>
<dbReference type="EMBL" id="JEMT01016919">
    <property type="protein sequence ID" value="EXX69183.1"/>
    <property type="molecule type" value="Genomic_DNA"/>
</dbReference>
<evidence type="ECO:0000256" key="2">
    <source>
        <dbReference type="ARBA" id="ARBA00004496"/>
    </source>
</evidence>
<dbReference type="AlphaFoldDB" id="A0A015MR34"/>
<reference evidence="8 9" key="1">
    <citation type="submission" date="2014-02" db="EMBL/GenBank/DDBJ databases">
        <title>Single nucleus genome sequencing reveals high similarity among nuclei of an endomycorrhizal fungus.</title>
        <authorList>
            <person name="Lin K."/>
            <person name="Geurts R."/>
            <person name="Zhang Z."/>
            <person name="Limpens E."/>
            <person name="Saunders D.G."/>
            <person name="Mu D."/>
            <person name="Pang E."/>
            <person name="Cao H."/>
            <person name="Cha H."/>
            <person name="Lin T."/>
            <person name="Zhou Q."/>
            <person name="Shang Y."/>
            <person name="Li Y."/>
            <person name="Ivanov S."/>
            <person name="Sharma T."/>
            <person name="Velzen R.V."/>
            <person name="Ruijter N.D."/>
            <person name="Aanen D.K."/>
            <person name="Win J."/>
            <person name="Kamoun S."/>
            <person name="Bisseling T."/>
            <person name="Huang S."/>
        </authorList>
    </citation>
    <scope>NUCLEOTIDE SEQUENCE [LARGE SCALE GENOMIC DNA]</scope>
    <source>
        <strain evidence="9">DAOM197198w</strain>
    </source>
</reference>
<comment type="caution">
    <text evidence="8">The sequence shown here is derived from an EMBL/GenBank/DDBJ whole genome shotgun (WGS) entry which is preliminary data.</text>
</comment>
<dbReference type="EC" id="5.2.1.8" evidence="7"/>
<accession>A0A015MR34</accession>
<gene>
    <name evidence="8" type="ORF">RirG_098210</name>
</gene>
<dbReference type="SUPFAM" id="SSF140984">
    <property type="entry name" value="PTPA-like"/>
    <property type="match status" value="1"/>
</dbReference>
<evidence type="ECO:0000256" key="6">
    <source>
        <dbReference type="ARBA" id="ARBA00023235"/>
    </source>
</evidence>
<dbReference type="GO" id="GO:0007052">
    <property type="term" value="P:mitotic spindle organization"/>
    <property type="evidence" value="ECO:0007669"/>
    <property type="project" value="TreeGrafter"/>
</dbReference>
<dbReference type="OrthoDB" id="16120at2759"/>
<comment type="similarity">
    <text evidence="3 7">Belongs to the PTPA-type PPIase family.</text>
</comment>
<comment type="function">
    <text evidence="7">PPIases accelerate the folding of proteins. It catalyzes the cis-trans isomerization of proline imidic peptide bonds in oligopeptides.</text>
</comment>
<evidence type="ECO:0000313" key="8">
    <source>
        <dbReference type="EMBL" id="EXX69183.1"/>
    </source>
</evidence>
<dbReference type="Pfam" id="PF03095">
    <property type="entry name" value="PTPA"/>
    <property type="match status" value="1"/>
</dbReference>
<dbReference type="Gene3D" id="1.20.120.1150">
    <property type="match status" value="1"/>
</dbReference>
<comment type="subcellular location">
    <subcellularLocation>
        <location evidence="2 7">Cytoplasm</location>
    </subcellularLocation>
</comment>
<dbReference type="InterPro" id="IPR037218">
    <property type="entry name" value="PTPA_sf"/>
</dbReference>
<dbReference type="InterPro" id="IPR004327">
    <property type="entry name" value="Phstyr_phstse_ac"/>
</dbReference>
<evidence type="ECO:0000256" key="7">
    <source>
        <dbReference type="RuleBase" id="RU361210"/>
    </source>
</evidence>
<dbReference type="OMA" id="IHESQDV"/>
<dbReference type="GO" id="GO:0005737">
    <property type="term" value="C:cytoplasm"/>
    <property type="evidence" value="ECO:0007669"/>
    <property type="project" value="UniProtKB-SubCell"/>
</dbReference>
<keyword evidence="9" id="KW-1185">Reference proteome</keyword>
<dbReference type="GO" id="GO:0003755">
    <property type="term" value="F:peptidyl-prolyl cis-trans isomerase activity"/>
    <property type="evidence" value="ECO:0007669"/>
    <property type="project" value="UniProtKB-KW"/>
</dbReference>
<name>A0A015MR34_RHIIW</name>
<protein>
    <recommendedName>
        <fullName evidence="7">Serine/threonine-protein phosphatase 2A activator</fullName>
        <ecNumber evidence="7">5.2.1.8</ecNumber>
    </recommendedName>
    <alternativeName>
        <fullName evidence="7">Phosphotyrosyl phosphatase activator</fullName>
    </alternativeName>
</protein>
<evidence type="ECO:0000256" key="3">
    <source>
        <dbReference type="ARBA" id="ARBA00011019"/>
    </source>
</evidence>
<organism evidence="8 9">
    <name type="scientific">Rhizophagus irregularis (strain DAOM 197198w)</name>
    <name type="common">Glomus intraradices</name>
    <dbReference type="NCBI Taxonomy" id="1432141"/>
    <lineage>
        <taxon>Eukaryota</taxon>
        <taxon>Fungi</taxon>
        <taxon>Fungi incertae sedis</taxon>
        <taxon>Mucoromycota</taxon>
        <taxon>Glomeromycotina</taxon>
        <taxon>Glomeromycetes</taxon>
        <taxon>Glomerales</taxon>
        <taxon>Glomeraceae</taxon>
        <taxon>Rhizophagus</taxon>
    </lineage>
</organism>
<keyword evidence="4 7" id="KW-0963">Cytoplasm</keyword>